<dbReference type="EMBL" id="QEWE01000028">
    <property type="protein sequence ID" value="REJ26120.1"/>
    <property type="molecule type" value="Genomic_DNA"/>
</dbReference>
<gene>
    <name evidence="3" type="ORF">C6P37_13955</name>
</gene>
<reference evidence="3 4" key="1">
    <citation type="submission" date="2018-03" db="EMBL/GenBank/DDBJ databases">
        <authorList>
            <person name="Keele B.F."/>
        </authorList>
    </citation>
    <scope>NUCLEOTIDE SEQUENCE [LARGE SCALE GENOMIC DNA]</scope>
    <source>
        <strain evidence="3">ZCTH4_d</strain>
    </source>
</reference>
<protein>
    <recommendedName>
        <fullName evidence="5">DUF4190 domain-containing protein</fullName>
    </recommendedName>
</protein>
<dbReference type="PANTHER" id="PTHR40040:SF1">
    <property type="entry name" value="MEMBRANE PROTEIN"/>
    <property type="match status" value="1"/>
</dbReference>
<dbReference type="Proteomes" id="UP000257014">
    <property type="component" value="Unassembled WGS sequence"/>
</dbReference>
<keyword evidence="2" id="KW-0812">Transmembrane</keyword>
<proteinExistence type="predicted"/>
<dbReference type="InterPro" id="IPR055338">
    <property type="entry name" value="YqfX-like"/>
</dbReference>
<dbReference type="PANTHER" id="PTHR40040">
    <property type="entry name" value="SMALL HYDROPHOBIC PROTEIN-RELATED"/>
    <property type="match status" value="1"/>
</dbReference>
<sequence>MEDQNPATRGRNAKPPDFNYDTDDFTEKMYDDPGHPAASYNAESAAEFAPEVRKDRTNRYRDESEGNGLWFGYLAIALAILSLFVMPVFLGAVAIILGVVSRNREARTLGNWAIGIGILSVIIGLFIAPFY</sequence>
<evidence type="ECO:0000313" key="3">
    <source>
        <dbReference type="EMBL" id="REJ26120.1"/>
    </source>
</evidence>
<dbReference type="RefSeq" id="WP_120668189.1">
    <property type="nucleotide sequence ID" value="NZ_JBAIZG010000012.1"/>
</dbReference>
<keyword evidence="2" id="KW-1133">Transmembrane helix</keyword>
<evidence type="ECO:0000256" key="2">
    <source>
        <dbReference type="SAM" id="Phobius"/>
    </source>
</evidence>
<dbReference type="AlphaFoldDB" id="A0A3E0K104"/>
<comment type="caution">
    <text evidence="3">The sequence shown here is derived from an EMBL/GenBank/DDBJ whole genome shotgun (WGS) entry which is preliminary data.</text>
</comment>
<organism evidence="3 4">
    <name type="scientific">Caldibacillus debilis</name>
    <dbReference type="NCBI Taxonomy" id="301148"/>
    <lineage>
        <taxon>Bacteria</taxon>
        <taxon>Bacillati</taxon>
        <taxon>Bacillota</taxon>
        <taxon>Bacilli</taxon>
        <taxon>Bacillales</taxon>
        <taxon>Bacillaceae</taxon>
        <taxon>Caldibacillus</taxon>
    </lineage>
</organism>
<feature type="transmembrane region" description="Helical" evidence="2">
    <location>
        <begin position="70"/>
        <end position="100"/>
    </location>
</feature>
<feature type="transmembrane region" description="Helical" evidence="2">
    <location>
        <begin position="112"/>
        <end position="130"/>
    </location>
</feature>
<keyword evidence="2" id="KW-0472">Membrane</keyword>
<evidence type="ECO:0008006" key="5">
    <source>
        <dbReference type="Google" id="ProtNLM"/>
    </source>
</evidence>
<accession>A0A3E0K104</accession>
<evidence type="ECO:0000313" key="4">
    <source>
        <dbReference type="Proteomes" id="UP000257014"/>
    </source>
</evidence>
<evidence type="ECO:0000256" key="1">
    <source>
        <dbReference type="SAM" id="MobiDB-lite"/>
    </source>
</evidence>
<feature type="region of interest" description="Disordered" evidence="1">
    <location>
        <begin position="1"/>
        <end position="25"/>
    </location>
</feature>
<name>A0A3E0K104_9BACI</name>